<reference evidence="1 2" key="1">
    <citation type="journal article" date="2023" name="Sci. Data">
        <title>Genome assembly of the Korean intertidal mud-creeper Batillaria attramentaria.</title>
        <authorList>
            <person name="Patra A.K."/>
            <person name="Ho P.T."/>
            <person name="Jun S."/>
            <person name="Lee S.J."/>
            <person name="Kim Y."/>
            <person name="Won Y.J."/>
        </authorList>
    </citation>
    <scope>NUCLEOTIDE SEQUENCE [LARGE SCALE GENOMIC DNA]</scope>
    <source>
        <strain evidence="1">Wonlab-2016</strain>
    </source>
</reference>
<organism evidence="1 2">
    <name type="scientific">Batillaria attramentaria</name>
    <dbReference type="NCBI Taxonomy" id="370345"/>
    <lineage>
        <taxon>Eukaryota</taxon>
        <taxon>Metazoa</taxon>
        <taxon>Spiralia</taxon>
        <taxon>Lophotrochozoa</taxon>
        <taxon>Mollusca</taxon>
        <taxon>Gastropoda</taxon>
        <taxon>Caenogastropoda</taxon>
        <taxon>Sorbeoconcha</taxon>
        <taxon>Cerithioidea</taxon>
        <taxon>Batillariidae</taxon>
        <taxon>Batillaria</taxon>
    </lineage>
</organism>
<sequence>MVSFNETLETVFQITISAEFYHQALRWKPQACLPPSHPDPLPPYPSPNLLPLLLVNVSAYTPTQPPLPTPTPFHPCYLFVPITEITLSPSPALD</sequence>
<dbReference type="AlphaFoldDB" id="A0ABD0JYZ9"/>
<name>A0ABD0JYZ9_9CAEN</name>
<evidence type="ECO:0000313" key="2">
    <source>
        <dbReference type="Proteomes" id="UP001519460"/>
    </source>
</evidence>
<accession>A0ABD0JYZ9</accession>
<dbReference type="EMBL" id="JACVVK020000287">
    <property type="protein sequence ID" value="KAK7480123.1"/>
    <property type="molecule type" value="Genomic_DNA"/>
</dbReference>
<keyword evidence="2" id="KW-1185">Reference proteome</keyword>
<evidence type="ECO:0000313" key="1">
    <source>
        <dbReference type="EMBL" id="KAK7480123.1"/>
    </source>
</evidence>
<proteinExistence type="predicted"/>
<gene>
    <name evidence="1" type="ORF">BaRGS_00028607</name>
</gene>
<comment type="caution">
    <text evidence="1">The sequence shown here is derived from an EMBL/GenBank/DDBJ whole genome shotgun (WGS) entry which is preliminary data.</text>
</comment>
<protein>
    <submittedName>
        <fullName evidence="1">Uncharacterized protein</fullName>
    </submittedName>
</protein>
<dbReference type="Proteomes" id="UP001519460">
    <property type="component" value="Unassembled WGS sequence"/>
</dbReference>